<comment type="caution">
    <text evidence="2">The sequence shown here is derived from an EMBL/GenBank/DDBJ whole genome shotgun (WGS) entry which is preliminary data.</text>
</comment>
<keyword evidence="3" id="KW-1185">Reference proteome</keyword>
<evidence type="ECO:0000313" key="2">
    <source>
        <dbReference type="EMBL" id="MBP2290932.1"/>
    </source>
</evidence>
<accession>A0ABS4SG38</accession>
<keyword evidence="1" id="KW-0472">Membrane</keyword>
<gene>
    <name evidence="2" type="ORF">J2851_000674</name>
</gene>
<proteinExistence type="predicted"/>
<name>A0ABS4SG38_9PROT</name>
<keyword evidence="1" id="KW-0812">Transmembrane</keyword>
<feature type="transmembrane region" description="Helical" evidence="1">
    <location>
        <begin position="44"/>
        <end position="72"/>
    </location>
</feature>
<evidence type="ECO:0008006" key="4">
    <source>
        <dbReference type="Google" id="ProtNLM"/>
    </source>
</evidence>
<dbReference type="EMBL" id="JAGINP010000002">
    <property type="protein sequence ID" value="MBP2290932.1"/>
    <property type="molecule type" value="Genomic_DNA"/>
</dbReference>
<evidence type="ECO:0000256" key="1">
    <source>
        <dbReference type="SAM" id="Phobius"/>
    </source>
</evidence>
<evidence type="ECO:0000313" key="3">
    <source>
        <dbReference type="Proteomes" id="UP000781958"/>
    </source>
</evidence>
<dbReference type="Proteomes" id="UP000781958">
    <property type="component" value="Unassembled WGS sequence"/>
</dbReference>
<reference evidence="2 3" key="1">
    <citation type="submission" date="2021-03" db="EMBL/GenBank/DDBJ databases">
        <title>Genomic Encyclopedia of Type Strains, Phase III (KMG-III): the genomes of soil and plant-associated and newly described type strains.</title>
        <authorList>
            <person name="Whitman W."/>
        </authorList>
    </citation>
    <scope>NUCLEOTIDE SEQUENCE [LARGE SCALE GENOMIC DNA]</scope>
    <source>
        <strain evidence="2 3">IMMIB AFH-6</strain>
    </source>
</reference>
<dbReference type="RefSeq" id="WP_209763970.1">
    <property type="nucleotide sequence ID" value="NZ_JAGINP010000002.1"/>
</dbReference>
<sequence length="105" mass="12350">MDRHHARLERRVDRIEEKLPGRMARALRWLRDPQATWVRVPSGILLIVGGVFSFLPVLGIWMLPLGLILLAYDVPFLKAPVGRTLVWGERRWKEWRRRRRAATSS</sequence>
<protein>
    <recommendedName>
        <fullName evidence="4">Transmembrane protein (PGPGW)</fullName>
    </recommendedName>
</protein>
<keyword evidence="1" id="KW-1133">Transmembrane helix</keyword>
<organism evidence="2 3">
    <name type="scientific">Azospirillum rugosum</name>
    <dbReference type="NCBI Taxonomy" id="416170"/>
    <lineage>
        <taxon>Bacteria</taxon>
        <taxon>Pseudomonadati</taxon>
        <taxon>Pseudomonadota</taxon>
        <taxon>Alphaproteobacteria</taxon>
        <taxon>Rhodospirillales</taxon>
        <taxon>Azospirillaceae</taxon>
        <taxon>Azospirillum</taxon>
    </lineage>
</organism>